<feature type="transmembrane region" description="Helical" evidence="2">
    <location>
        <begin position="292"/>
        <end position="315"/>
    </location>
</feature>
<comment type="caution">
    <text evidence="4">The sequence shown here is derived from an EMBL/GenBank/DDBJ whole genome shotgun (WGS) entry which is preliminary data.</text>
</comment>
<feature type="domain" description="Glycosyltransferase 2-like" evidence="3">
    <location>
        <begin position="94"/>
        <end position="218"/>
    </location>
</feature>
<dbReference type="Gene3D" id="3.90.550.10">
    <property type="entry name" value="Spore Coat Polysaccharide Biosynthesis Protein SpsA, Chain A"/>
    <property type="match status" value="1"/>
</dbReference>
<dbReference type="OrthoDB" id="11098at2157"/>
<dbReference type="Pfam" id="PF00535">
    <property type="entry name" value="Glycos_transf_2"/>
    <property type="match status" value="2"/>
</dbReference>
<dbReference type="PANTHER" id="PTHR48090">
    <property type="entry name" value="UNDECAPRENYL-PHOSPHATE 4-DEOXY-4-FORMAMIDO-L-ARABINOSE TRANSFERASE-RELATED"/>
    <property type="match status" value="1"/>
</dbReference>
<feature type="region of interest" description="Disordered" evidence="1">
    <location>
        <begin position="57"/>
        <end position="90"/>
    </location>
</feature>
<keyword evidence="5" id="KW-1185">Reference proteome</keyword>
<evidence type="ECO:0000313" key="4">
    <source>
        <dbReference type="EMBL" id="ELY93029.1"/>
    </source>
</evidence>
<feature type="domain" description="Glycosyltransferase 2-like" evidence="3">
    <location>
        <begin position="9"/>
        <end position="56"/>
    </location>
</feature>
<sequence>MYRDHSIGVVIPAYNEEGFVGDVIRGMPDYVDRMYLIDDCSTDGSWDEIRKAARDDAEVSELEYTGSLSTDGDSESTEEQPKTITDGGTSTLEQRAIVHNSIGRVVPIQHRENLGAGGAIKTGYLAALEDAVDIVPTVDGDGQMDLRQLPKLLDPIVEDEADYAKGNRLLYKEYRTDMPPFRFFGNSILTFLTKIASGYWKTMDPQNGYTAISHYALANVGIEDMYEYYGYCNDLLVKLNAKGMRVADVAIPAVYGDEESSINYTTYIRKVSGMLLRNFFWRQKVKYLVLDFHPLALFYLFGTATAGLGLIGGLWSLYAKVALGDPLFVRGASSLLLFSVGSMFLMFAMLFDMQASENREVQIRNAKTQQ</sequence>
<protein>
    <submittedName>
        <fullName evidence="4">Family 2 glycosyl transferase</fullName>
    </submittedName>
</protein>
<dbReference type="STRING" id="1227492.C482_20181"/>
<keyword evidence="2" id="KW-1133">Transmembrane helix</keyword>
<evidence type="ECO:0000256" key="2">
    <source>
        <dbReference type="SAM" id="Phobius"/>
    </source>
</evidence>
<reference evidence="4 5" key="1">
    <citation type="journal article" date="2014" name="PLoS Genet.">
        <title>Phylogenetically driven sequencing of extremely halophilic archaea reveals strategies for static and dynamic osmo-response.</title>
        <authorList>
            <person name="Becker E.A."/>
            <person name="Seitzer P.M."/>
            <person name="Tritt A."/>
            <person name="Larsen D."/>
            <person name="Krusor M."/>
            <person name="Yao A.I."/>
            <person name="Wu D."/>
            <person name="Madern D."/>
            <person name="Eisen J.A."/>
            <person name="Darling A.E."/>
            <person name="Facciotti M.T."/>
        </authorList>
    </citation>
    <scope>NUCLEOTIDE SEQUENCE [LARGE SCALE GENOMIC DNA]</scope>
    <source>
        <strain evidence="4 5">JCM 10990</strain>
    </source>
</reference>
<accession>M0A379</accession>
<evidence type="ECO:0000313" key="5">
    <source>
        <dbReference type="Proteomes" id="UP000011693"/>
    </source>
</evidence>
<dbReference type="EMBL" id="AOIN01000100">
    <property type="protein sequence ID" value="ELY93029.1"/>
    <property type="molecule type" value="Genomic_DNA"/>
</dbReference>
<gene>
    <name evidence="4" type="ORF">C482_20181</name>
</gene>
<feature type="transmembrane region" description="Helical" evidence="2">
    <location>
        <begin position="327"/>
        <end position="351"/>
    </location>
</feature>
<keyword evidence="2" id="KW-0812">Transmembrane</keyword>
<dbReference type="PANTHER" id="PTHR48090:SF7">
    <property type="entry name" value="RFBJ PROTEIN"/>
    <property type="match status" value="1"/>
</dbReference>
<dbReference type="Proteomes" id="UP000011693">
    <property type="component" value="Unassembled WGS sequence"/>
</dbReference>
<dbReference type="InterPro" id="IPR050256">
    <property type="entry name" value="Glycosyltransferase_2"/>
</dbReference>
<organism evidence="4 5">
    <name type="scientific">Natrialba chahannaoensis JCM 10990</name>
    <dbReference type="NCBI Taxonomy" id="1227492"/>
    <lineage>
        <taxon>Archaea</taxon>
        <taxon>Methanobacteriati</taxon>
        <taxon>Methanobacteriota</taxon>
        <taxon>Stenosarchaea group</taxon>
        <taxon>Halobacteria</taxon>
        <taxon>Halobacteriales</taxon>
        <taxon>Natrialbaceae</taxon>
        <taxon>Natrialba</taxon>
    </lineage>
</organism>
<dbReference type="CDD" id="cd04179">
    <property type="entry name" value="DPM_DPG-synthase_like"/>
    <property type="match status" value="1"/>
</dbReference>
<dbReference type="SUPFAM" id="SSF53448">
    <property type="entry name" value="Nucleotide-diphospho-sugar transferases"/>
    <property type="match status" value="1"/>
</dbReference>
<dbReference type="InterPro" id="IPR029044">
    <property type="entry name" value="Nucleotide-diphossugar_trans"/>
</dbReference>
<dbReference type="PATRIC" id="fig|1227492.4.peg.4020"/>
<keyword evidence="2" id="KW-0472">Membrane</keyword>
<evidence type="ECO:0000259" key="3">
    <source>
        <dbReference type="Pfam" id="PF00535"/>
    </source>
</evidence>
<dbReference type="AlphaFoldDB" id="M0A379"/>
<dbReference type="GO" id="GO:0016740">
    <property type="term" value="F:transferase activity"/>
    <property type="evidence" value="ECO:0007669"/>
    <property type="project" value="UniProtKB-KW"/>
</dbReference>
<dbReference type="RefSeq" id="WP_006169567.1">
    <property type="nucleotide sequence ID" value="NZ_AOIN01000100.1"/>
</dbReference>
<dbReference type="InterPro" id="IPR001173">
    <property type="entry name" value="Glyco_trans_2-like"/>
</dbReference>
<evidence type="ECO:0000256" key="1">
    <source>
        <dbReference type="SAM" id="MobiDB-lite"/>
    </source>
</evidence>
<name>M0A379_9EURY</name>
<proteinExistence type="predicted"/>
<keyword evidence="4" id="KW-0808">Transferase</keyword>